<dbReference type="EMBL" id="SWFT01000008">
    <property type="protein sequence ID" value="KAA8908428.1"/>
    <property type="molecule type" value="Genomic_DNA"/>
</dbReference>
<dbReference type="SUPFAM" id="SSF50630">
    <property type="entry name" value="Acid proteases"/>
    <property type="match status" value="1"/>
</dbReference>
<dbReference type="AlphaFoldDB" id="A0A642UZD5"/>
<evidence type="ECO:0000256" key="3">
    <source>
        <dbReference type="PIRSR" id="PIRSR601461-1"/>
    </source>
</evidence>
<dbReference type="PRINTS" id="PR00792">
    <property type="entry name" value="PEPSIN"/>
</dbReference>
<keyword evidence="2" id="KW-1015">Disulfide bond</keyword>
<dbReference type="GO" id="GO:0006508">
    <property type="term" value="P:proteolysis"/>
    <property type="evidence" value="ECO:0007669"/>
    <property type="project" value="InterPro"/>
</dbReference>
<dbReference type="InterPro" id="IPR021109">
    <property type="entry name" value="Peptidase_aspartic_dom_sf"/>
</dbReference>
<dbReference type="Gene3D" id="2.40.70.10">
    <property type="entry name" value="Acid Proteases"/>
    <property type="match status" value="2"/>
</dbReference>
<evidence type="ECO:0000256" key="1">
    <source>
        <dbReference type="ARBA" id="ARBA00007447"/>
    </source>
</evidence>
<dbReference type="PANTHER" id="PTHR47966">
    <property type="entry name" value="BETA-SITE APP-CLEAVING ENZYME, ISOFORM A-RELATED"/>
    <property type="match status" value="1"/>
</dbReference>
<dbReference type="VEuPathDB" id="FungiDB:DIURU_000217"/>
<protein>
    <recommendedName>
        <fullName evidence="4">Peptidase A1 domain-containing protein</fullName>
    </recommendedName>
</protein>
<evidence type="ECO:0000313" key="6">
    <source>
        <dbReference type="Proteomes" id="UP000449547"/>
    </source>
</evidence>
<evidence type="ECO:0000313" key="5">
    <source>
        <dbReference type="EMBL" id="KAA8908428.1"/>
    </source>
</evidence>
<comment type="similarity">
    <text evidence="1">Belongs to the peptidase A1 family.</text>
</comment>
<dbReference type="PROSITE" id="PS51767">
    <property type="entry name" value="PEPTIDASE_A1"/>
    <property type="match status" value="1"/>
</dbReference>
<evidence type="ECO:0000256" key="2">
    <source>
        <dbReference type="ARBA" id="ARBA00023157"/>
    </source>
</evidence>
<dbReference type="InterPro" id="IPR001461">
    <property type="entry name" value="Aspartic_peptidase_A1"/>
</dbReference>
<dbReference type="OrthoDB" id="771136at2759"/>
<comment type="caution">
    <text evidence="5">The sequence shown here is derived from an EMBL/GenBank/DDBJ whole genome shotgun (WGS) entry which is preliminary data.</text>
</comment>
<feature type="active site" evidence="3">
    <location>
        <position position="280"/>
    </location>
</feature>
<organism evidence="5 6">
    <name type="scientific">Diutina rugosa</name>
    <name type="common">Yeast</name>
    <name type="synonym">Candida rugosa</name>
    <dbReference type="NCBI Taxonomy" id="5481"/>
    <lineage>
        <taxon>Eukaryota</taxon>
        <taxon>Fungi</taxon>
        <taxon>Dikarya</taxon>
        <taxon>Ascomycota</taxon>
        <taxon>Saccharomycotina</taxon>
        <taxon>Pichiomycetes</taxon>
        <taxon>Debaryomycetaceae</taxon>
        <taxon>Diutina</taxon>
    </lineage>
</organism>
<dbReference type="GeneID" id="54778870"/>
<feature type="domain" description="Peptidase A1" evidence="4">
    <location>
        <begin position="35"/>
        <end position="384"/>
    </location>
</feature>
<feature type="active site" evidence="3">
    <location>
        <position position="54"/>
    </location>
</feature>
<accession>A0A642UZD5</accession>
<evidence type="ECO:0000259" key="4">
    <source>
        <dbReference type="PROSITE" id="PS51767"/>
    </source>
</evidence>
<proteinExistence type="inferred from homology"/>
<dbReference type="InterPro" id="IPR033121">
    <property type="entry name" value="PEPTIDASE_A1"/>
</dbReference>
<dbReference type="GO" id="GO:0004190">
    <property type="term" value="F:aspartic-type endopeptidase activity"/>
    <property type="evidence" value="ECO:0007669"/>
    <property type="project" value="InterPro"/>
</dbReference>
<gene>
    <name evidence="5" type="ORF">DIURU_000217</name>
</gene>
<name>A0A642UZD5_DIURU</name>
<dbReference type="PANTHER" id="PTHR47966:SF51">
    <property type="entry name" value="BETA-SITE APP-CLEAVING ENZYME, ISOFORM A-RELATED"/>
    <property type="match status" value="1"/>
</dbReference>
<dbReference type="Pfam" id="PF00026">
    <property type="entry name" value="Asp"/>
    <property type="match status" value="1"/>
</dbReference>
<keyword evidence="6" id="KW-1185">Reference proteome</keyword>
<sequence>MASAAGVVWTFAPGPGSLTFSDPRQSPQGNTSSLFTGRFQIGQRRPQTVNVAIDFGSSVSWLPSSQAQCAVNSQSDDQLISQINGQTHPQQPQWGSCDATTVFDSQKSSSFKDNGTDFAVTYTSATTGTQSVTGRYGIDTWSLNTNDNNNISISSFVFGVANRSEVDQGRLGLGLSSAPETQANTPSFLARMKQSGTIKRQLYSVFRSQIDTEVRSILFGAVDTKKFQGNLTTLPMIMTDTSATFGSPTQFQVTLTRLDITTLKKDPYPASSHNYPAIFDSGQRYTWLPRSLHNSLLEVINLKNRTELTVPCEVDGTIRIKFTFGGGAELDMPLNDLIQPSTTSSSECQLAILPHDDPSIILGDNVLRHAFVVYDHEKFEISVAPIMYTPETNVVEVDDHSSRLPGALIASDYAAVGQIYTVSSSASEAKPPRTIGNLMNGASVRSAGWVASLAAVMMMI</sequence>
<dbReference type="RefSeq" id="XP_034015028.1">
    <property type="nucleotide sequence ID" value="XM_034154792.1"/>
</dbReference>
<dbReference type="Proteomes" id="UP000449547">
    <property type="component" value="Unassembled WGS sequence"/>
</dbReference>
<reference evidence="5 6" key="1">
    <citation type="submission" date="2019-07" db="EMBL/GenBank/DDBJ databases">
        <title>Genome assembly of two rare yeast pathogens: Diutina rugosa and Trichomonascus ciferrii.</title>
        <authorList>
            <person name="Mixao V."/>
            <person name="Saus E."/>
            <person name="Hansen A."/>
            <person name="Lass-Flor C."/>
            <person name="Gabaldon T."/>
        </authorList>
    </citation>
    <scope>NUCLEOTIDE SEQUENCE [LARGE SCALE GENOMIC DNA]</scope>
    <source>
        <strain evidence="5 6">CBS 613</strain>
    </source>
</reference>